<dbReference type="Pfam" id="PF00672">
    <property type="entry name" value="HAMP"/>
    <property type="match status" value="1"/>
</dbReference>
<organism evidence="14 15">
    <name type="scientific">Halorhodospira neutriphila</name>
    <dbReference type="NCBI Taxonomy" id="168379"/>
    <lineage>
        <taxon>Bacteria</taxon>
        <taxon>Pseudomonadati</taxon>
        <taxon>Pseudomonadota</taxon>
        <taxon>Gammaproteobacteria</taxon>
        <taxon>Chromatiales</taxon>
        <taxon>Ectothiorhodospiraceae</taxon>
        <taxon>Halorhodospira</taxon>
    </lineage>
</organism>
<evidence type="ECO:0000256" key="9">
    <source>
        <dbReference type="ARBA" id="ARBA00023012"/>
    </source>
</evidence>
<evidence type="ECO:0000256" key="10">
    <source>
        <dbReference type="SAM" id="Coils"/>
    </source>
</evidence>
<dbReference type="EMBL" id="NRSH01000014">
    <property type="protein sequence ID" value="MBK1725887.1"/>
    <property type="molecule type" value="Genomic_DNA"/>
</dbReference>
<dbReference type="SUPFAM" id="SSF47384">
    <property type="entry name" value="Homodimeric domain of signal transducing histidine kinase"/>
    <property type="match status" value="1"/>
</dbReference>
<keyword evidence="8" id="KW-0067">ATP-binding</keyword>
<evidence type="ECO:0000256" key="8">
    <source>
        <dbReference type="ARBA" id="ARBA00022840"/>
    </source>
</evidence>
<dbReference type="InterPro" id="IPR003594">
    <property type="entry name" value="HATPase_dom"/>
</dbReference>
<keyword evidence="7" id="KW-0418">Kinase</keyword>
<dbReference type="PRINTS" id="PR00344">
    <property type="entry name" value="BCTRLSENSOR"/>
</dbReference>
<evidence type="ECO:0000259" key="12">
    <source>
        <dbReference type="PROSITE" id="PS50109"/>
    </source>
</evidence>
<dbReference type="PANTHER" id="PTHR43065">
    <property type="entry name" value="SENSOR HISTIDINE KINASE"/>
    <property type="match status" value="1"/>
</dbReference>
<dbReference type="InterPro" id="IPR004358">
    <property type="entry name" value="Sig_transdc_His_kin-like_C"/>
</dbReference>
<evidence type="ECO:0000256" key="5">
    <source>
        <dbReference type="ARBA" id="ARBA00022679"/>
    </source>
</evidence>
<keyword evidence="9" id="KW-0902">Two-component regulatory system</keyword>
<dbReference type="SMART" id="SM00388">
    <property type="entry name" value="HisKA"/>
    <property type="match status" value="1"/>
</dbReference>
<evidence type="ECO:0000256" key="3">
    <source>
        <dbReference type="ARBA" id="ARBA00012438"/>
    </source>
</evidence>
<dbReference type="EC" id="2.7.13.3" evidence="3"/>
<name>A0ABS1E461_9GAMM</name>
<dbReference type="PROSITE" id="PS50885">
    <property type="entry name" value="HAMP"/>
    <property type="match status" value="1"/>
</dbReference>
<keyword evidence="11" id="KW-1133">Transmembrane helix</keyword>
<feature type="domain" description="Histidine kinase" evidence="12">
    <location>
        <begin position="219"/>
        <end position="428"/>
    </location>
</feature>
<evidence type="ECO:0000256" key="11">
    <source>
        <dbReference type="SAM" id="Phobius"/>
    </source>
</evidence>
<dbReference type="SUPFAM" id="SSF158472">
    <property type="entry name" value="HAMP domain-like"/>
    <property type="match status" value="1"/>
</dbReference>
<keyword evidence="11" id="KW-0812">Transmembrane</keyword>
<protein>
    <recommendedName>
        <fullName evidence="3">histidine kinase</fullName>
        <ecNumber evidence="3">2.7.13.3</ecNumber>
    </recommendedName>
</protein>
<dbReference type="SMART" id="SM00387">
    <property type="entry name" value="HATPase_c"/>
    <property type="match status" value="1"/>
</dbReference>
<dbReference type="CDD" id="cd06225">
    <property type="entry name" value="HAMP"/>
    <property type="match status" value="1"/>
</dbReference>
<evidence type="ECO:0000313" key="14">
    <source>
        <dbReference type="EMBL" id="MBK1725887.1"/>
    </source>
</evidence>
<dbReference type="SMART" id="SM00304">
    <property type="entry name" value="HAMP"/>
    <property type="match status" value="1"/>
</dbReference>
<keyword evidence="11" id="KW-0472">Membrane</keyword>
<keyword evidence="10" id="KW-0175">Coiled coil</keyword>
<evidence type="ECO:0000256" key="4">
    <source>
        <dbReference type="ARBA" id="ARBA00022553"/>
    </source>
</evidence>
<feature type="domain" description="HAMP" evidence="13">
    <location>
        <begin position="136"/>
        <end position="188"/>
    </location>
</feature>
<keyword evidence="6" id="KW-0547">Nucleotide-binding</keyword>
<evidence type="ECO:0000256" key="2">
    <source>
        <dbReference type="ARBA" id="ARBA00004370"/>
    </source>
</evidence>
<dbReference type="SUPFAM" id="SSF55874">
    <property type="entry name" value="ATPase domain of HSP90 chaperone/DNA topoisomerase II/histidine kinase"/>
    <property type="match status" value="1"/>
</dbReference>
<dbReference type="Gene3D" id="1.10.287.130">
    <property type="match status" value="1"/>
</dbReference>
<dbReference type="InterPro" id="IPR005467">
    <property type="entry name" value="His_kinase_dom"/>
</dbReference>
<dbReference type="InterPro" id="IPR036097">
    <property type="entry name" value="HisK_dim/P_sf"/>
</dbReference>
<evidence type="ECO:0000256" key="1">
    <source>
        <dbReference type="ARBA" id="ARBA00000085"/>
    </source>
</evidence>
<keyword evidence="4" id="KW-0597">Phosphoprotein</keyword>
<dbReference type="Gene3D" id="3.30.565.10">
    <property type="entry name" value="Histidine kinase-like ATPase, C-terminal domain"/>
    <property type="match status" value="1"/>
</dbReference>
<dbReference type="CDD" id="cd00082">
    <property type="entry name" value="HisKA"/>
    <property type="match status" value="1"/>
</dbReference>
<evidence type="ECO:0000313" key="15">
    <source>
        <dbReference type="Proteomes" id="UP000738126"/>
    </source>
</evidence>
<dbReference type="InterPro" id="IPR003661">
    <property type="entry name" value="HisK_dim/P_dom"/>
</dbReference>
<evidence type="ECO:0000259" key="13">
    <source>
        <dbReference type="PROSITE" id="PS50885"/>
    </source>
</evidence>
<dbReference type="InterPro" id="IPR003660">
    <property type="entry name" value="HAMP_dom"/>
</dbReference>
<dbReference type="PANTHER" id="PTHR43065:SF46">
    <property type="entry name" value="C4-DICARBOXYLATE TRANSPORT SENSOR PROTEIN DCTB"/>
    <property type="match status" value="1"/>
</dbReference>
<evidence type="ECO:0000256" key="6">
    <source>
        <dbReference type="ARBA" id="ARBA00022741"/>
    </source>
</evidence>
<dbReference type="Pfam" id="PF02518">
    <property type="entry name" value="HATPase_c"/>
    <property type="match status" value="1"/>
</dbReference>
<reference evidence="14 15" key="1">
    <citation type="journal article" date="2020" name="Microorganisms">
        <title>Osmotic Adaptation and Compatible Solute Biosynthesis of Phototrophic Bacteria as Revealed from Genome Analyses.</title>
        <authorList>
            <person name="Imhoff J.F."/>
            <person name="Rahn T."/>
            <person name="Kunzel S."/>
            <person name="Keller A."/>
            <person name="Neulinger S.C."/>
        </authorList>
    </citation>
    <scope>NUCLEOTIDE SEQUENCE [LARGE SCALE GENOMIC DNA]</scope>
    <source>
        <strain evidence="14 15">DSM 15116</strain>
    </source>
</reference>
<comment type="subcellular location">
    <subcellularLocation>
        <location evidence="2">Membrane</location>
    </subcellularLocation>
</comment>
<keyword evidence="15" id="KW-1185">Reference proteome</keyword>
<sequence length="438" mass="47400">MGRALEQDRHGTLENALASAFNFGRVYGAYLYNADGELLASAGATQPDSQASPAMLEKANREGEAGGEYGYLGGREVYSFFIPLTNSTQQMNGLLQITRRKSEIEAYTQDLRLYGAAGLGALTLVLITITFLGYQRAIAAPLSRLTASMRQVAGGDLDHRTQPTGPREVEQLARTFNAMLERMQQDREEIQERRRSQERLQQELHQAEKMASIGRLSAGVAHELGTPLSVVDGSAQRLLRRSELSAETHGELWRIREQAQRMTQIVEQLLAFGSHPEGSPRPVLVGRLSRAVARNAREALETAGTELQLELPEANLYVHLDPFRGEQMLSHLVNNAIQAAPGGTVRIAWEALANGRVRLTVADSGAGVPADLAPHVFEPFFTTKPPGQGSGLGLAMVHGVVEEHAGRIEIGTSELGGAAFHVELPRAEGTGAEEGSTA</sequence>
<dbReference type="InterPro" id="IPR036890">
    <property type="entry name" value="HATPase_C_sf"/>
</dbReference>
<dbReference type="Proteomes" id="UP000738126">
    <property type="component" value="Unassembled WGS sequence"/>
</dbReference>
<accession>A0ABS1E461</accession>
<feature type="coiled-coil region" evidence="10">
    <location>
        <begin position="169"/>
        <end position="210"/>
    </location>
</feature>
<evidence type="ECO:0000256" key="7">
    <source>
        <dbReference type="ARBA" id="ARBA00022777"/>
    </source>
</evidence>
<comment type="catalytic activity">
    <reaction evidence="1">
        <text>ATP + protein L-histidine = ADP + protein N-phospho-L-histidine.</text>
        <dbReference type="EC" id="2.7.13.3"/>
    </reaction>
</comment>
<dbReference type="Gene3D" id="6.10.340.10">
    <property type="match status" value="1"/>
</dbReference>
<dbReference type="Pfam" id="PF00512">
    <property type="entry name" value="HisKA"/>
    <property type="match status" value="1"/>
</dbReference>
<comment type="caution">
    <text evidence="14">The sequence shown here is derived from an EMBL/GenBank/DDBJ whole genome shotgun (WGS) entry which is preliminary data.</text>
</comment>
<dbReference type="PROSITE" id="PS50109">
    <property type="entry name" value="HIS_KIN"/>
    <property type="match status" value="1"/>
</dbReference>
<feature type="transmembrane region" description="Helical" evidence="11">
    <location>
        <begin position="111"/>
        <end position="134"/>
    </location>
</feature>
<gene>
    <name evidence="14" type="ORF">CKO13_02400</name>
</gene>
<keyword evidence="5" id="KW-0808">Transferase</keyword>
<proteinExistence type="predicted"/>